<proteinExistence type="predicted"/>
<sequence length="243" mass="28345">MVDEHVPPFRNRVGKKRSPSPWIFAFIFLFFTGALFAIFLRSPLSKIKKIEVTGNQLVPAEEILARTQLKKGVSFFGVQSEEVIERLSALPEIEQVRVKKTFPDKISISIREKEHAAWFETKEQKRFPILSDGTILSHRLLSSQQNQIAFTDWKCSDPLLKSAVREIAKLPDSIKRTIRKVKPVSDHRDQVEIWTDRYHRIFVRVEDLSQKMSYYPSFFNHPRGTLFLLESIWFIPETSKRAS</sequence>
<evidence type="ECO:0000256" key="2">
    <source>
        <dbReference type="ARBA" id="ARBA00022475"/>
    </source>
</evidence>
<gene>
    <name evidence="10" type="ORF">H2C83_02220</name>
</gene>
<dbReference type="PANTHER" id="PTHR37820:SF1">
    <property type="entry name" value="CELL DIVISION PROTEIN FTSQ"/>
    <property type="match status" value="1"/>
</dbReference>
<dbReference type="InterPro" id="IPR034746">
    <property type="entry name" value="POTRA"/>
</dbReference>
<keyword evidence="3" id="KW-0132">Cell division</keyword>
<keyword evidence="2" id="KW-1003">Cell membrane</keyword>
<evidence type="ECO:0000256" key="1">
    <source>
        <dbReference type="ARBA" id="ARBA00004370"/>
    </source>
</evidence>
<dbReference type="RefSeq" id="WP_181737341.1">
    <property type="nucleotide sequence ID" value="NZ_JACEOL010000006.1"/>
</dbReference>
<name>A0A7W2APP3_9BACL</name>
<reference evidence="10 11" key="1">
    <citation type="submission" date="2020-07" db="EMBL/GenBank/DDBJ databases">
        <title>Thermoactinomyces phylogeny.</title>
        <authorList>
            <person name="Dunlap C."/>
        </authorList>
    </citation>
    <scope>NUCLEOTIDE SEQUENCE [LARGE SCALE GENOMIC DNA]</scope>
    <source>
        <strain evidence="10 11">AMNI-1</strain>
    </source>
</reference>
<dbReference type="PANTHER" id="PTHR37820">
    <property type="entry name" value="CELL DIVISION PROTEIN DIVIB"/>
    <property type="match status" value="1"/>
</dbReference>
<keyword evidence="5 8" id="KW-1133">Transmembrane helix</keyword>
<dbReference type="EMBL" id="JACEOL010000006">
    <property type="protein sequence ID" value="MBA4601159.1"/>
    <property type="molecule type" value="Genomic_DNA"/>
</dbReference>
<keyword evidence="6 8" id="KW-0472">Membrane</keyword>
<comment type="caution">
    <text evidence="10">The sequence shown here is derived from an EMBL/GenBank/DDBJ whole genome shotgun (WGS) entry which is preliminary data.</text>
</comment>
<protein>
    <submittedName>
        <fullName evidence="10">FtsQ-type POTRA domain-containing protein</fullName>
    </submittedName>
</protein>
<keyword evidence="11" id="KW-1185">Reference proteome</keyword>
<evidence type="ECO:0000256" key="6">
    <source>
        <dbReference type="ARBA" id="ARBA00023136"/>
    </source>
</evidence>
<dbReference type="PROSITE" id="PS51779">
    <property type="entry name" value="POTRA"/>
    <property type="match status" value="1"/>
</dbReference>
<dbReference type="Proteomes" id="UP000538292">
    <property type="component" value="Unassembled WGS sequence"/>
</dbReference>
<dbReference type="InterPro" id="IPR050487">
    <property type="entry name" value="FtsQ_DivIB"/>
</dbReference>
<evidence type="ECO:0000313" key="10">
    <source>
        <dbReference type="EMBL" id="MBA4601159.1"/>
    </source>
</evidence>
<keyword evidence="4 8" id="KW-0812">Transmembrane</keyword>
<organism evidence="10 11">
    <name type="scientific">Thermoactinomyces mirandus</name>
    <dbReference type="NCBI Taxonomy" id="2756294"/>
    <lineage>
        <taxon>Bacteria</taxon>
        <taxon>Bacillati</taxon>
        <taxon>Bacillota</taxon>
        <taxon>Bacilli</taxon>
        <taxon>Bacillales</taxon>
        <taxon>Thermoactinomycetaceae</taxon>
        <taxon>Thermoactinomyces</taxon>
    </lineage>
</organism>
<dbReference type="Gene3D" id="3.40.50.10960">
    <property type="match status" value="1"/>
</dbReference>
<evidence type="ECO:0000256" key="7">
    <source>
        <dbReference type="ARBA" id="ARBA00023306"/>
    </source>
</evidence>
<dbReference type="InterPro" id="IPR013685">
    <property type="entry name" value="POTRA_FtsQ_type"/>
</dbReference>
<evidence type="ECO:0000256" key="5">
    <source>
        <dbReference type="ARBA" id="ARBA00022989"/>
    </source>
</evidence>
<keyword evidence="7" id="KW-0131">Cell cycle</keyword>
<accession>A0A7W2APP3</accession>
<dbReference type="AlphaFoldDB" id="A0A7W2APP3"/>
<evidence type="ECO:0000256" key="3">
    <source>
        <dbReference type="ARBA" id="ARBA00022618"/>
    </source>
</evidence>
<dbReference type="GO" id="GO:0051301">
    <property type="term" value="P:cell division"/>
    <property type="evidence" value="ECO:0007669"/>
    <property type="project" value="UniProtKB-KW"/>
</dbReference>
<dbReference type="GO" id="GO:0005886">
    <property type="term" value="C:plasma membrane"/>
    <property type="evidence" value="ECO:0007669"/>
    <property type="project" value="TreeGrafter"/>
</dbReference>
<feature type="transmembrane region" description="Helical" evidence="8">
    <location>
        <begin position="20"/>
        <end position="40"/>
    </location>
</feature>
<evidence type="ECO:0000313" key="11">
    <source>
        <dbReference type="Proteomes" id="UP000538292"/>
    </source>
</evidence>
<evidence type="ECO:0000256" key="4">
    <source>
        <dbReference type="ARBA" id="ARBA00022692"/>
    </source>
</evidence>
<comment type="subcellular location">
    <subcellularLocation>
        <location evidence="1">Membrane</location>
    </subcellularLocation>
</comment>
<evidence type="ECO:0000259" key="9">
    <source>
        <dbReference type="PROSITE" id="PS51779"/>
    </source>
</evidence>
<feature type="domain" description="POTRA" evidence="9">
    <location>
        <begin position="45"/>
        <end position="115"/>
    </location>
</feature>
<evidence type="ECO:0000256" key="8">
    <source>
        <dbReference type="SAM" id="Phobius"/>
    </source>
</evidence>
<dbReference type="Gene3D" id="3.10.20.310">
    <property type="entry name" value="membrane protein fhac"/>
    <property type="match status" value="1"/>
</dbReference>
<dbReference type="Pfam" id="PF08478">
    <property type="entry name" value="POTRA_1"/>
    <property type="match status" value="1"/>
</dbReference>